<dbReference type="SUPFAM" id="SSF48208">
    <property type="entry name" value="Six-hairpin glycosidases"/>
    <property type="match status" value="1"/>
</dbReference>
<feature type="domain" description="Bacterial alpha-L-rhamnosidase N-terminal" evidence="5">
    <location>
        <begin position="150"/>
        <end position="316"/>
    </location>
</feature>
<dbReference type="Gene3D" id="1.50.10.10">
    <property type="match status" value="1"/>
</dbReference>
<gene>
    <name evidence="8" type="ORF">A8708_28640</name>
</gene>
<dbReference type="InterPro" id="IPR008902">
    <property type="entry name" value="Rhamnosid_concanavalin"/>
</dbReference>
<protein>
    <recommendedName>
        <fullName evidence="2">alpha-L-rhamnosidase</fullName>
        <ecNumber evidence="2">3.2.1.40</ecNumber>
    </recommendedName>
</protein>
<feature type="domain" description="Alpha-L-rhamnosidase concanavalin-like" evidence="4">
    <location>
        <begin position="325"/>
        <end position="425"/>
    </location>
</feature>
<comment type="caution">
    <text evidence="8">The sequence shown here is derived from an EMBL/GenBank/DDBJ whole genome shotgun (WGS) entry which is preliminary data.</text>
</comment>
<dbReference type="Pfam" id="PF17390">
    <property type="entry name" value="Bac_rhamnosid_C"/>
    <property type="match status" value="1"/>
</dbReference>
<dbReference type="PANTHER" id="PTHR33307">
    <property type="entry name" value="ALPHA-RHAMNOSIDASE (EUROFUNG)"/>
    <property type="match status" value="1"/>
</dbReference>
<feature type="domain" description="Alpha-L-rhamnosidase C-terminal" evidence="7">
    <location>
        <begin position="784"/>
        <end position="848"/>
    </location>
</feature>
<evidence type="ECO:0000313" key="9">
    <source>
        <dbReference type="Proteomes" id="UP000078454"/>
    </source>
</evidence>
<reference evidence="8 9" key="1">
    <citation type="submission" date="2016-05" db="EMBL/GenBank/DDBJ databases">
        <title>Paenibacillus sp. 1ZS3-15 nov., isolated from the rhizosphere soil.</title>
        <authorList>
            <person name="Zhang X.X."/>
            <person name="Zhang J."/>
        </authorList>
    </citation>
    <scope>NUCLEOTIDE SEQUENCE [LARGE SCALE GENOMIC DNA]</scope>
    <source>
        <strain evidence="8 9">1ZS3-15</strain>
    </source>
</reference>
<keyword evidence="3" id="KW-0378">Hydrolase</keyword>
<evidence type="ECO:0000313" key="8">
    <source>
        <dbReference type="EMBL" id="OAS17980.1"/>
    </source>
</evidence>
<dbReference type="Pfam" id="PF17389">
    <property type="entry name" value="Bac_rhamnosid6H"/>
    <property type="match status" value="1"/>
</dbReference>
<dbReference type="GO" id="GO:0005975">
    <property type="term" value="P:carbohydrate metabolic process"/>
    <property type="evidence" value="ECO:0007669"/>
    <property type="project" value="InterPro"/>
</dbReference>
<comment type="catalytic activity">
    <reaction evidence="1">
        <text>Hydrolysis of terminal non-reducing alpha-L-rhamnose residues in alpha-L-rhamnosides.</text>
        <dbReference type="EC" id="3.2.1.40"/>
    </reaction>
</comment>
<evidence type="ECO:0000256" key="1">
    <source>
        <dbReference type="ARBA" id="ARBA00001445"/>
    </source>
</evidence>
<dbReference type="AlphaFoldDB" id="A0A198AA52"/>
<evidence type="ECO:0000259" key="4">
    <source>
        <dbReference type="Pfam" id="PF05592"/>
    </source>
</evidence>
<dbReference type="GO" id="GO:0030596">
    <property type="term" value="F:alpha-L-rhamnosidase activity"/>
    <property type="evidence" value="ECO:0007669"/>
    <property type="project" value="UniProtKB-EC"/>
</dbReference>
<dbReference type="InterPro" id="IPR013783">
    <property type="entry name" value="Ig-like_fold"/>
</dbReference>
<dbReference type="InterPro" id="IPR035396">
    <property type="entry name" value="Bac_rhamnosid6H"/>
</dbReference>
<dbReference type="PIRSF" id="PIRSF010631">
    <property type="entry name" value="A-rhamnsds"/>
    <property type="match status" value="1"/>
</dbReference>
<feature type="domain" description="Alpha-L-rhamnosidase six-hairpin glycosidase" evidence="6">
    <location>
        <begin position="431"/>
        <end position="776"/>
    </location>
</feature>
<dbReference type="PANTHER" id="PTHR33307:SF6">
    <property type="entry name" value="ALPHA-RHAMNOSIDASE (EUROFUNG)-RELATED"/>
    <property type="match status" value="1"/>
</dbReference>
<name>A0A198AA52_9BACL</name>
<evidence type="ECO:0000259" key="5">
    <source>
        <dbReference type="Pfam" id="PF08531"/>
    </source>
</evidence>
<proteinExistence type="predicted"/>
<evidence type="ECO:0000259" key="7">
    <source>
        <dbReference type="Pfam" id="PF17390"/>
    </source>
</evidence>
<dbReference type="EMBL" id="LYPB01000069">
    <property type="protein sequence ID" value="OAS17980.1"/>
    <property type="molecule type" value="Genomic_DNA"/>
</dbReference>
<dbReference type="STRING" id="1850517.A8708_28640"/>
<dbReference type="InterPro" id="IPR013737">
    <property type="entry name" value="Bac_rhamnosid_N"/>
</dbReference>
<keyword evidence="9" id="KW-1185">Reference proteome</keyword>
<dbReference type="OrthoDB" id="9761045at2"/>
<organism evidence="8 9">
    <name type="scientific">Paenibacillus oryzisoli</name>
    <dbReference type="NCBI Taxonomy" id="1850517"/>
    <lineage>
        <taxon>Bacteria</taxon>
        <taxon>Bacillati</taxon>
        <taxon>Bacillota</taxon>
        <taxon>Bacilli</taxon>
        <taxon>Bacillales</taxon>
        <taxon>Paenibacillaceae</taxon>
        <taxon>Paenibacillus</taxon>
    </lineage>
</organism>
<evidence type="ECO:0000256" key="3">
    <source>
        <dbReference type="ARBA" id="ARBA00022801"/>
    </source>
</evidence>
<dbReference type="InterPro" id="IPR008928">
    <property type="entry name" value="6-hairpin_glycosidase_sf"/>
</dbReference>
<evidence type="ECO:0000259" key="6">
    <source>
        <dbReference type="Pfam" id="PF17389"/>
    </source>
</evidence>
<dbReference type="Pfam" id="PF25788">
    <property type="entry name" value="Ig_Rha78A_N"/>
    <property type="match status" value="1"/>
</dbReference>
<dbReference type="Pfam" id="PF08531">
    <property type="entry name" value="Bac_rhamnosid_N"/>
    <property type="match status" value="1"/>
</dbReference>
<dbReference type="Proteomes" id="UP000078454">
    <property type="component" value="Unassembled WGS sequence"/>
</dbReference>
<dbReference type="RefSeq" id="WP_068665092.1">
    <property type="nucleotide sequence ID" value="NZ_LYPB01000069.1"/>
</dbReference>
<dbReference type="InterPro" id="IPR016007">
    <property type="entry name" value="Alpha_rhamnosid"/>
</dbReference>
<dbReference type="Pfam" id="PF05592">
    <property type="entry name" value="Bac_rhamnosid"/>
    <property type="match status" value="1"/>
</dbReference>
<dbReference type="Gene3D" id="2.60.120.260">
    <property type="entry name" value="Galactose-binding domain-like"/>
    <property type="match status" value="2"/>
</dbReference>
<dbReference type="Gene3D" id="2.60.40.10">
    <property type="entry name" value="Immunoglobulins"/>
    <property type="match status" value="1"/>
</dbReference>
<dbReference type="InterPro" id="IPR035398">
    <property type="entry name" value="Bac_rhamnosid_C"/>
</dbReference>
<evidence type="ECO:0000256" key="2">
    <source>
        <dbReference type="ARBA" id="ARBA00012652"/>
    </source>
</evidence>
<accession>A0A198AA52</accession>
<dbReference type="Gene3D" id="2.60.420.10">
    <property type="entry name" value="Maltose phosphorylase, domain 3"/>
    <property type="match status" value="1"/>
</dbReference>
<dbReference type="EC" id="3.2.1.40" evidence="2"/>
<sequence>MTLRVTSCRTEYMHNPLGLDERKPRLFWKLASDERSAVQIAYQVLVARSEEQLNKDIGDAWDSGKVQSDQSTHIEYAGEPLETEGCYYWKVRVWGAADIASDWSDPALWTMGLLSRDEWKALWIGRKSESDLHMQPSPFFRKGFTVKVGVRRVTAYATALGVFELRVNGAPISAHFAPGWTDYDTRVQVTTFDLTEHIHPGDNAFGVILGDGWYAGTVGFLGNKVYGERPFFLMQVHIDYADGTRDSVLTDASWKTSRGPIVYSDMILGETYDARLEKEEWDSPYYDDADWESPDVRPGYNGLLVAAVEPPIRITETMRPLTVRQTAAGTYIYDMGQNMVGWTELRVKGERGKKVTVSHAEMLNPDGTMYLDNLRVAVQQENYILKGKDVEVYEPRFTFHGFRYVELIGYPGVPDLDSIVGKVVHSDTPVAGKLETSDERVNKLYANITWGQRGNFLSVPTDCPQRDERLGWTGDAQIFARTAAYNMDVSRFFSKFMWDMVDSQQPSGAFTDVAPDAGWIRHKMWNTRLNWFAPDNAGWGDAGVVIPWTLYLMYGDTRILATHYEAMVRWVHYLKANTTDLVRPNYANYGDWLSIEADTPNEVLATAYFAYSTKLLAQIAHVLGKSEDAAKYGSLFEDIALAFRKAFVNEDGRIHGGTQTVYVLALQFGLLTDTLRDQAVDHLVADIHQRGDRLSTGFLGVGYLLPALTEHGRLDVAYKLLTQEAFPSWMYSIKHGATTIWERWDGWTEEQGFQTPQMNSFNHYSLGSVGEWMFRYMAGIDTDMVEGGFRHSVIKPQPGGELTHVTASYESLYGTIAIAWQVSDSGQFHLKVSLPANTSATVYLPGDQCQMDGIPAAKQDGQKSYRIGSGEYEFQCAMPK</sequence>
<dbReference type="InterPro" id="IPR012341">
    <property type="entry name" value="6hp_glycosidase-like_sf"/>
</dbReference>